<evidence type="ECO:0000256" key="1">
    <source>
        <dbReference type="ARBA" id="ARBA00004739"/>
    </source>
</evidence>
<reference evidence="12 13" key="1">
    <citation type="submission" date="2016-10" db="EMBL/GenBank/DDBJ databases">
        <authorList>
            <person name="de Groot N.N."/>
        </authorList>
    </citation>
    <scope>NUCLEOTIDE SEQUENCE [LARGE SCALE GENOMIC DNA]</scope>
    <source>
        <strain evidence="12 13">DSM 21771</strain>
    </source>
</reference>
<comment type="pathway">
    <text evidence="1">Amino-acid degradation; L-proline degradation into L-glutamate; L-glutamate from L-proline: step 1/2.</text>
</comment>
<evidence type="ECO:0000313" key="13">
    <source>
        <dbReference type="Proteomes" id="UP000198853"/>
    </source>
</evidence>
<sequence length="304" mass="34978">MIQKISRNFFSSLSNNKVLNKGARRWGLKLGASKVVAGLTVESAIEKIKDLNDSGRMVTLDHLGEFVSDEQEAREALQESLHTLDVLHEHGVHCTLSVKLTKLGLDVDEALCWQQISTLCEHAANYGNTINIDMENYARYDQTLEFLRALRKTYDNVGTVLQSYLHRGIADTEQLAGIPLRIVKGAYKESPTVAYQDKTDIDENFVKMVQTHLRNESYTAIGTHDHKIIAEIKAFTEKNHIPREMFEFQMLYGFRDDLQQTLVDEGYRFRTYVPFGHDWYGYFMRRLAERPQNVTFALRGMFSK</sequence>
<dbReference type="Gene3D" id="3.20.20.220">
    <property type="match status" value="1"/>
</dbReference>
<dbReference type="UniPathway" id="UPA00261">
    <property type="reaction ID" value="UER00373"/>
</dbReference>
<dbReference type="Proteomes" id="UP000198853">
    <property type="component" value="Unassembled WGS sequence"/>
</dbReference>
<feature type="binding site" evidence="10">
    <location>
        <begin position="223"/>
        <end position="224"/>
    </location>
    <ligand>
        <name>FAD</name>
        <dbReference type="ChEBI" id="CHEBI:57692"/>
    </ligand>
</feature>
<keyword evidence="6" id="KW-0560">Oxidoreductase</keyword>
<dbReference type="InterPro" id="IPR002872">
    <property type="entry name" value="Proline_DH_dom"/>
</dbReference>
<evidence type="ECO:0000256" key="9">
    <source>
        <dbReference type="PIRSR" id="PIRSR000196-1"/>
    </source>
</evidence>
<dbReference type="OrthoDB" id="9773461at2"/>
<evidence type="ECO:0000256" key="7">
    <source>
        <dbReference type="ARBA" id="ARBA00023062"/>
    </source>
</evidence>
<feature type="binding site" evidence="10">
    <location>
        <begin position="184"/>
        <end position="186"/>
    </location>
    <ligand>
        <name>FAD</name>
        <dbReference type="ChEBI" id="CHEBI:57692"/>
    </ligand>
</feature>
<keyword evidence="3" id="KW-0285">Flavoprotein</keyword>
<organism evidence="12 13">
    <name type="scientific">Natribacillus halophilus</name>
    <dbReference type="NCBI Taxonomy" id="549003"/>
    <lineage>
        <taxon>Bacteria</taxon>
        <taxon>Bacillati</taxon>
        <taxon>Bacillota</taxon>
        <taxon>Bacilli</taxon>
        <taxon>Bacillales</taxon>
        <taxon>Bacillaceae</taxon>
        <taxon>Natribacillus</taxon>
    </lineage>
</organism>
<keyword evidence="7" id="KW-0642">Proline metabolism</keyword>
<feature type="binding site" evidence="10">
    <location>
        <position position="198"/>
    </location>
    <ligand>
        <name>FAD</name>
        <dbReference type="ChEBI" id="CHEBI:57692"/>
    </ligand>
</feature>
<feature type="binding site" evidence="9">
    <location>
        <position position="286"/>
    </location>
    <ligand>
        <name>substrate</name>
    </ligand>
</feature>
<keyword evidence="13" id="KW-1185">Reference proteome</keyword>
<proteinExistence type="predicted"/>
<evidence type="ECO:0000256" key="3">
    <source>
        <dbReference type="ARBA" id="ARBA00022630"/>
    </source>
</evidence>
<feature type="binding site" evidence="10">
    <location>
        <position position="134"/>
    </location>
    <ligand>
        <name>FAD</name>
        <dbReference type="ChEBI" id="CHEBI:57692"/>
    </ligand>
</feature>
<feature type="domain" description="Proline dehydrogenase" evidence="11">
    <location>
        <begin position="45"/>
        <end position="296"/>
    </location>
</feature>
<accession>A0A1G8P017</accession>
<dbReference type="InterPro" id="IPR008219">
    <property type="entry name" value="PRODH_bac_arc"/>
</dbReference>
<feature type="binding site" evidence="10">
    <location>
        <position position="162"/>
    </location>
    <ligand>
        <name>FAD</name>
        <dbReference type="ChEBI" id="CHEBI:57692"/>
    </ligand>
</feature>
<name>A0A1G8P017_9BACI</name>
<dbReference type="GO" id="GO:0004657">
    <property type="term" value="F:proline dehydrogenase activity"/>
    <property type="evidence" value="ECO:0007669"/>
    <property type="project" value="UniProtKB-EC"/>
</dbReference>
<evidence type="ECO:0000256" key="8">
    <source>
        <dbReference type="ARBA" id="ARBA00048779"/>
    </source>
</evidence>
<dbReference type="GO" id="GO:0000166">
    <property type="term" value="F:nucleotide binding"/>
    <property type="evidence" value="ECO:0007669"/>
    <property type="project" value="UniProtKB-KW"/>
</dbReference>
<dbReference type="SUPFAM" id="SSF51730">
    <property type="entry name" value="FAD-linked oxidoreductase"/>
    <property type="match status" value="1"/>
</dbReference>
<evidence type="ECO:0000256" key="4">
    <source>
        <dbReference type="ARBA" id="ARBA00022741"/>
    </source>
</evidence>
<evidence type="ECO:0000313" key="12">
    <source>
        <dbReference type="EMBL" id="SDI85823.1"/>
    </source>
</evidence>
<dbReference type="EMBL" id="FNEN01000007">
    <property type="protein sequence ID" value="SDI85823.1"/>
    <property type="molecule type" value="Genomic_DNA"/>
</dbReference>
<feature type="binding site" evidence="9">
    <location>
        <position position="285"/>
    </location>
    <ligand>
        <name>substrate</name>
    </ligand>
</feature>
<protein>
    <recommendedName>
        <fullName evidence="2">proline dehydrogenase</fullName>
        <ecNumber evidence="2">1.5.5.2</ecNumber>
    </recommendedName>
</protein>
<keyword evidence="4 10" id="KW-0547">Nucleotide-binding</keyword>
<evidence type="ECO:0000259" key="11">
    <source>
        <dbReference type="Pfam" id="PF01619"/>
    </source>
</evidence>
<feature type="binding site" evidence="9">
    <location>
        <position position="99"/>
    </location>
    <ligand>
        <name>substrate</name>
    </ligand>
</feature>
<dbReference type="GO" id="GO:0010133">
    <property type="term" value="P:L-proline catabolic process to L-glutamate"/>
    <property type="evidence" value="ECO:0007669"/>
    <property type="project" value="UniProtKB-UniPathway"/>
</dbReference>
<dbReference type="PIRSF" id="PIRSF000196">
    <property type="entry name" value="Pro_dehydrog"/>
    <property type="match status" value="1"/>
</dbReference>
<dbReference type="InterPro" id="IPR015659">
    <property type="entry name" value="Proline_oxidase"/>
</dbReference>
<dbReference type="EC" id="1.5.5.2" evidence="2"/>
<evidence type="ECO:0000256" key="6">
    <source>
        <dbReference type="ARBA" id="ARBA00023002"/>
    </source>
</evidence>
<dbReference type="InterPro" id="IPR029041">
    <property type="entry name" value="FAD-linked_oxidoreductase-like"/>
</dbReference>
<dbReference type="PANTHER" id="PTHR13914:SF0">
    <property type="entry name" value="PROLINE DEHYDROGENASE 1, MITOCHONDRIAL"/>
    <property type="match status" value="1"/>
</dbReference>
<comment type="catalytic activity">
    <reaction evidence="8">
        <text>L-proline + a quinone = (S)-1-pyrroline-5-carboxylate + a quinol + H(+)</text>
        <dbReference type="Rhea" id="RHEA:23784"/>
        <dbReference type="ChEBI" id="CHEBI:15378"/>
        <dbReference type="ChEBI" id="CHEBI:17388"/>
        <dbReference type="ChEBI" id="CHEBI:24646"/>
        <dbReference type="ChEBI" id="CHEBI:60039"/>
        <dbReference type="ChEBI" id="CHEBI:132124"/>
        <dbReference type="EC" id="1.5.5.2"/>
    </reaction>
</comment>
<evidence type="ECO:0000256" key="10">
    <source>
        <dbReference type="PIRSR" id="PIRSR000196-2"/>
    </source>
</evidence>
<gene>
    <name evidence="12" type="ORF">SAMN04488123_107127</name>
</gene>
<dbReference type="RefSeq" id="WP_090398403.1">
    <property type="nucleotide sequence ID" value="NZ_FNEN01000007.1"/>
</dbReference>
<keyword evidence="5 10" id="KW-0274">FAD</keyword>
<evidence type="ECO:0000256" key="2">
    <source>
        <dbReference type="ARBA" id="ARBA00012695"/>
    </source>
</evidence>
<comment type="cofactor">
    <cofactor evidence="10">
        <name>FAD</name>
        <dbReference type="ChEBI" id="CHEBI:57692"/>
    </cofactor>
    <text evidence="10">Binds 1 FAD per subunit.</text>
</comment>
<dbReference type="PANTHER" id="PTHR13914">
    <property type="entry name" value="PROLINE OXIDASE"/>
    <property type="match status" value="1"/>
</dbReference>
<evidence type="ECO:0000256" key="5">
    <source>
        <dbReference type="ARBA" id="ARBA00022827"/>
    </source>
</evidence>
<dbReference type="AlphaFoldDB" id="A0A1G8P017"/>
<dbReference type="Pfam" id="PF01619">
    <property type="entry name" value="Pro_dh"/>
    <property type="match status" value="1"/>
</dbReference>